<gene>
    <name evidence="1" type="ORF">AB8B28_03340</name>
</gene>
<protein>
    <submittedName>
        <fullName evidence="1">Uncharacterized protein</fullName>
    </submittedName>
</protein>
<organism evidence="1">
    <name type="scientific">Leptotrichia alba</name>
    <dbReference type="NCBI Taxonomy" id="3239304"/>
    <lineage>
        <taxon>Bacteria</taxon>
        <taxon>Fusobacteriati</taxon>
        <taxon>Fusobacteriota</taxon>
        <taxon>Fusobacteriia</taxon>
        <taxon>Fusobacteriales</taxon>
        <taxon>Leptotrichiaceae</taxon>
        <taxon>Leptotrichia</taxon>
    </lineage>
</organism>
<dbReference type="KEGG" id="lala:AB8B28_03340"/>
<sequence length="189" mass="22209">MKKFILITSIFLSFNFLIKGYEGGYIDGKWYAFYNNTYRERGCIQDKFDEGPAGCSEFGTNISINKVDLMVIGIAEIKDKVLLKVSDFKLNINNRFFEKDMTYTPNNYPVRPNYKGNQKFPIFYFSNKEALLSYLKENNKNMTFNGKEWIEDYNGKKIKFLGVDSINLKWEPKYPPYYTSEKGDKIELN</sequence>
<proteinExistence type="predicted"/>
<dbReference type="EMBL" id="CP165647">
    <property type="protein sequence ID" value="XDU62897.1"/>
    <property type="molecule type" value="Genomic_DNA"/>
</dbReference>
<accession>A0AB39V6D3</accession>
<name>A0AB39V6D3_9FUSO</name>
<evidence type="ECO:0000313" key="1">
    <source>
        <dbReference type="EMBL" id="XDU62897.1"/>
    </source>
</evidence>
<dbReference type="RefSeq" id="WP_369716779.1">
    <property type="nucleotide sequence ID" value="NZ_CP165647.1"/>
</dbReference>
<reference evidence="1" key="1">
    <citation type="submission" date="2024-07" db="EMBL/GenBank/DDBJ databases">
        <authorList>
            <person name="Li X.-J."/>
            <person name="Wang X."/>
        </authorList>
    </citation>
    <scope>NUCLEOTIDE SEQUENCE</scope>
    <source>
        <strain evidence="1">HSP-536</strain>
    </source>
</reference>
<dbReference type="AlphaFoldDB" id="A0AB39V6D3"/>